<reference evidence="2" key="1">
    <citation type="submission" date="2022-11" db="UniProtKB">
        <authorList>
            <consortium name="WormBaseParasite"/>
        </authorList>
    </citation>
    <scope>IDENTIFICATION</scope>
</reference>
<dbReference type="AlphaFoldDB" id="A0A915HIM9"/>
<proteinExistence type="predicted"/>
<organism evidence="1 2">
    <name type="scientific">Romanomermis culicivorax</name>
    <name type="common">Nematode worm</name>
    <dbReference type="NCBI Taxonomy" id="13658"/>
    <lineage>
        <taxon>Eukaryota</taxon>
        <taxon>Metazoa</taxon>
        <taxon>Ecdysozoa</taxon>
        <taxon>Nematoda</taxon>
        <taxon>Enoplea</taxon>
        <taxon>Dorylaimia</taxon>
        <taxon>Mermithida</taxon>
        <taxon>Mermithoidea</taxon>
        <taxon>Mermithidae</taxon>
        <taxon>Romanomermis</taxon>
    </lineage>
</organism>
<protein>
    <submittedName>
        <fullName evidence="2">Uncharacterized protein</fullName>
    </submittedName>
</protein>
<keyword evidence="1" id="KW-1185">Reference proteome</keyword>
<name>A0A915HIM9_ROMCU</name>
<evidence type="ECO:0000313" key="2">
    <source>
        <dbReference type="WBParaSite" id="nRc.2.0.1.t01440-RA"/>
    </source>
</evidence>
<dbReference type="WBParaSite" id="nRc.2.0.1.t01440-RA">
    <property type="protein sequence ID" value="nRc.2.0.1.t01440-RA"/>
    <property type="gene ID" value="nRc.2.0.1.g01440"/>
</dbReference>
<evidence type="ECO:0000313" key="1">
    <source>
        <dbReference type="Proteomes" id="UP000887565"/>
    </source>
</evidence>
<dbReference type="Proteomes" id="UP000887565">
    <property type="component" value="Unplaced"/>
</dbReference>
<accession>A0A915HIM9</accession>
<sequence>MEIKCLTTSANQVMKRSVIGIGSCIRMEKTKSVKNMRILEKMDEKKEGISLKICKCYEKFIKLAKQRIDNNIQIQMKNGGKGQIKLRNMEILRKNG</sequence>